<evidence type="ECO:0000259" key="1">
    <source>
        <dbReference type="Pfam" id="PF01636"/>
    </source>
</evidence>
<name>A0A3N0CB21_9ACTN</name>
<dbReference type="SUPFAM" id="SSF56112">
    <property type="entry name" value="Protein kinase-like (PK-like)"/>
    <property type="match status" value="1"/>
</dbReference>
<dbReference type="InterPro" id="IPR002575">
    <property type="entry name" value="Aminoglycoside_PTrfase"/>
</dbReference>
<keyword evidence="3" id="KW-1185">Reference proteome</keyword>
<dbReference type="Proteomes" id="UP000267128">
    <property type="component" value="Unassembled WGS sequence"/>
</dbReference>
<evidence type="ECO:0000313" key="3">
    <source>
        <dbReference type="Proteomes" id="UP000267128"/>
    </source>
</evidence>
<evidence type="ECO:0000313" key="2">
    <source>
        <dbReference type="EMBL" id="RNL60431.1"/>
    </source>
</evidence>
<accession>A0A3N0CB21</accession>
<dbReference type="EMBL" id="RJSE01000009">
    <property type="protein sequence ID" value="RNL60431.1"/>
    <property type="molecule type" value="Genomic_DNA"/>
</dbReference>
<dbReference type="PANTHER" id="PTHR21310">
    <property type="entry name" value="AMINOGLYCOSIDE PHOSPHOTRANSFERASE-RELATED-RELATED"/>
    <property type="match status" value="1"/>
</dbReference>
<dbReference type="CDD" id="cd05154">
    <property type="entry name" value="ACAD10_11_N-like"/>
    <property type="match status" value="1"/>
</dbReference>
<sequence length="380" mass="42311">MSTEQPPQDMHLQRSSRDTDAMARTLTGWLAGQLPDGADVEIALSGASDSNGMSSETILADVTWTAGATRTTHGFVIRMAPAPQDVPVFQTYRLDHQYEAIRLVGELSGVPVPTPRWLEPTGEVLGQPFFFMERIDGIVPPDVMPYTFGDNWFFDAAEADRRRLQDSTVRVIAGLHSIADAATTFGFLDDRSLPGETPLRRLFEKVRSWYQWAAAELAPSPLIDEALAWLEANWPEADRSDNVVLSWGDSRIGNCLYVDFEPVAVLDWEMAGIGPRELDLGWIVFAHKVFQSITDVFEMPGLPDVLRAEDVRATYAESTGVEVGDLRWFEIYSAVIWGVVFMRTGARQVHFGELDGLPEDVDTLFHHAPLMRALLKEATA</sequence>
<dbReference type="InterPro" id="IPR041726">
    <property type="entry name" value="ACAD10_11_N"/>
</dbReference>
<organism evidence="2 3">
    <name type="scientific">Nocardioides marmoriginsengisoli</name>
    <dbReference type="NCBI Taxonomy" id="661483"/>
    <lineage>
        <taxon>Bacteria</taxon>
        <taxon>Bacillati</taxon>
        <taxon>Actinomycetota</taxon>
        <taxon>Actinomycetes</taxon>
        <taxon>Propionibacteriales</taxon>
        <taxon>Nocardioidaceae</taxon>
        <taxon>Nocardioides</taxon>
    </lineage>
</organism>
<dbReference type="PANTHER" id="PTHR21310:SF40">
    <property type="entry name" value="AMINOGLYCOSIDE PHOSPHOTRANSFERASE DOMAIN-CONTAINING PROTEIN-RELATED"/>
    <property type="match status" value="1"/>
</dbReference>
<comment type="caution">
    <text evidence="2">The sequence shown here is derived from an EMBL/GenBank/DDBJ whole genome shotgun (WGS) entry which is preliminary data.</text>
</comment>
<dbReference type="Gene3D" id="3.90.1200.10">
    <property type="match status" value="1"/>
</dbReference>
<dbReference type="OrthoDB" id="3339041at2"/>
<feature type="domain" description="Aminoglycoside phosphotransferase" evidence="1">
    <location>
        <begin position="97"/>
        <end position="284"/>
    </location>
</feature>
<protein>
    <submittedName>
        <fullName evidence="2">Phosphotransferase family protein</fullName>
    </submittedName>
</protein>
<proteinExistence type="predicted"/>
<dbReference type="RefSeq" id="WP_123229183.1">
    <property type="nucleotide sequence ID" value="NZ_RJSE01000009.1"/>
</dbReference>
<dbReference type="AlphaFoldDB" id="A0A3N0CB21"/>
<dbReference type="InterPro" id="IPR011009">
    <property type="entry name" value="Kinase-like_dom_sf"/>
</dbReference>
<dbReference type="GO" id="GO:0016740">
    <property type="term" value="F:transferase activity"/>
    <property type="evidence" value="ECO:0007669"/>
    <property type="project" value="UniProtKB-KW"/>
</dbReference>
<dbReference type="InterPro" id="IPR051678">
    <property type="entry name" value="AGP_Transferase"/>
</dbReference>
<keyword evidence="2" id="KW-0808">Transferase</keyword>
<dbReference type="Gene3D" id="3.30.200.20">
    <property type="entry name" value="Phosphorylase Kinase, domain 1"/>
    <property type="match status" value="1"/>
</dbReference>
<reference evidence="2 3" key="1">
    <citation type="submission" date="2018-11" db="EMBL/GenBank/DDBJ databases">
        <authorList>
            <person name="Li F."/>
        </authorList>
    </citation>
    <scope>NUCLEOTIDE SEQUENCE [LARGE SCALE GENOMIC DNA]</scope>
    <source>
        <strain evidence="2 3">Gsoil 097</strain>
    </source>
</reference>
<dbReference type="Pfam" id="PF01636">
    <property type="entry name" value="APH"/>
    <property type="match status" value="1"/>
</dbReference>
<gene>
    <name evidence="2" type="ORF">EFK50_19035</name>
</gene>